<proteinExistence type="predicted"/>
<evidence type="ECO:0000313" key="1">
    <source>
        <dbReference type="EMBL" id="GAK60090.1"/>
    </source>
</evidence>
<dbReference type="InterPro" id="IPR036982">
    <property type="entry name" value="Deoxyhypusine_synthase_sf"/>
</dbReference>
<evidence type="ECO:0000313" key="2">
    <source>
        <dbReference type="Proteomes" id="UP000030661"/>
    </source>
</evidence>
<dbReference type="Gene3D" id="3.40.910.10">
    <property type="entry name" value="Deoxyhypusine synthase"/>
    <property type="match status" value="1"/>
</dbReference>
<dbReference type="InterPro" id="IPR029035">
    <property type="entry name" value="DHS-like_NAD/FAD-binding_dom"/>
</dbReference>
<dbReference type="eggNOG" id="COG1899">
    <property type="taxonomic scope" value="Bacteria"/>
</dbReference>
<organism evidence="1">
    <name type="scientific">Vecturithrix granuli</name>
    <dbReference type="NCBI Taxonomy" id="1499967"/>
    <lineage>
        <taxon>Bacteria</taxon>
        <taxon>Candidatus Moduliflexota</taxon>
        <taxon>Candidatus Vecturitrichia</taxon>
        <taxon>Candidatus Vecturitrichales</taxon>
        <taxon>Candidatus Vecturitrichaceae</taxon>
        <taxon>Candidatus Vecturithrix</taxon>
    </lineage>
</organism>
<protein>
    <recommendedName>
        <fullName evidence="3">Deoxyhypusine synthase</fullName>
    </recommendedName>
</protein>
<gene>
    <name evidence="1" type="ORF">U27_07078</name>
</gene>
<keyword evidence="2" id="KW-1185">Reference proteome</keyword>
<dbReference type="AlphaFoldDB" id="A0A081C685"/>
<dbReference type="SUPFAM" id="SSF52467">
    <property type="entry name" value="DHS-like NAD/FAD-binding domain"/>
    <property type="match status" value="1"/>
</dbReference>
<dbReference type="Proteomes" id="UP000030661">
    <property type="component" value="Unassembled WGS sequence"/>
</dbReference>
<accession>A0A081C685</accession>
<name>A0A081C685_VECG1</name>
<evidence type="ECO:0008006" key="3">
    <source>
        <dbReference type="Google" id="ProtNLM"/>
    </source>
</evidence>
<sequence length="316" mass="34262">MKKTFPSLDFRDITTYSIFERKSLVQVETFATPWRKGGSFSTFLQSLPAILAGKQFQQIVERVATAVRSERLVVLAMGAHVIKCGLSPLIIDLMERGVVSAIALNGAGIIHDFELAYTGATSEDVAEAISTGEFGMGRETAQFLNAVIIQGQEDGLGIGQAVGKALYDANPPYLQYSLVAAGYRLQIPITVHVSIGTDIIHTHPEANGAALGAGSHRDFQHFISVISQLEGGVYFNIGSAVILPEVFLKAISTVRNLGYVVKHFTTVNMDFIRHYRPIQNVVIRPTSDGGEGYTLIGHHEILVPLLAAAIIEQLET</sequence>
<dbReference type="STRING" id="1499967.U27_07078"/>
<reference evidence="1" key="1">
    <citation type="journal article" date="2015" name="PeerJ">
        <title>First genomic representation of candidate bacterial phylum KSB3 points to enhanced environmental sensing as a trigger of wastewater bulking.</title>
        <authorList>
            <person name="Sekiguchi Y."/>
            <person name="Ohashi A."/>
            <person name="Parks D.H."/>
            <person name="Yamauchi T."/>
            <person name="Tyson G.W."/>
            <person name="Hugenholtz P."/>
        </authorList>
    </citation>
    <scope>NUCLEOTIDE SEQUENCE [LARGE SCALE GENOMIC DNA]</scope>
</reference>
<dbReference type="HOGENOM" id="CLU_879292_0_0_0"/>
<dbReference type="EMBL" id="DF820471">
    <property type="protein sequence ID" value="GAK60090.1"/>
    <property type="molecule type" value="Genomic_DNA"/>
</dbReference>